<dbReference type="KEGG" id="elut:CKA38_00750"/>
<dbReference type="AlphaFoldDB" id="A0A2U8DZE3"/>
<keyword evidence="10" id="KW-1185">Reference proteome</keyword>
<dbReference type="PIRSF" id="PIRSF039102">
    <property type="entry name" value="Ddl/VanB"/>
    <property type="match status" value="1"/>
</dbReference>
<accession>A0A2U8DZE3</accession>
<keyword evidence="6" id="KW-0460">Magnesium</keyword>
<dbReference type="OrthoDB" id="9813261at2"/>
<dbReference type="GO" id="GO:0008716">
    <property type="term" value="F:D-alanine-D-alanine ligase activity"/>
    <property type="evidence" value="ECO:0007669"/>
    <property type="project" value="UniProtKB-UniRule"/>
</dbReference>
<keyword evidence="2 4" id="KW-0436">Ligase</keyword>
<dbReference type="SUPFAM" id="SSF52440">
    <property type="entry name" value="PreATP-grasp domain"/>
    <property type="match status" value="1"/>
</dbReference>
<comment type="catalytic activity">
    <reaction evidence="4">
        <text>2 D-alanine + ATP = D-alanyl-D-alanine + ADP + phosphate + H(+)</text>
        <dbReference type="Rhea" id="RHEA:11224"/>
        <dbReference type="ChEBI" id="CHEBI:15378"/>
        <dbReference type="ChEBI" id="CHEBI:30616"/>
        <dbReference type="ChEBI" id="CHEBI:43474"/>
        <dbReference type="ChEBI" id="CHEBI:57416"/>
        <dbReference type="ChEBI" id="CHEBI:57822"/>
        <dbReference type="ChEBI" id="CHEBI:456216"/>
        <dbReference type="EC" id="6.3.2.4"/>
    </reaction>
</comment>
<dbReference type="GO" id="GO:0009252">
    <property type="term" value="P:peptidoglycan biosynthetic process"/>
    <property type="evidence" value="ECO:0007669"/>
    <property type="project" value="UniProtKB-UniRule"/>
</dbReference>
<evidence type="ECO:0000256" key="3">
    <source>
        <dbReference type="ARBA" id="ARBA00023316"/>
    </source>
</evidence>
<dbReference type="GO" id="GO:0046872">
    <property type="term" value="F:metal ion binding"/>
    <property type="evidence" value="ECO:0007669"/>
    <property type="project" value="UniProtKB-KW"/>
</dbReference>
<dbReference type="GO" id="GO:0008360">
    <property type="term" value="P:regulation of cell shape"/>
    <property type="evidence" value="ECO:0007669"/>
    <property type="project" value="UniProtKB-KW"/>
</dbReference>
<dbReference type="PANTHER" id="PTHR23132:SF23">
    <property type="entry name" value="D-ALANINE--D-ALANINE LIGASE B"/>
    <property type="match status" value="1"/>
</dbReference>
<dbReference type="GO" id="GO:0005737">
    <property type="term" value="C:cytoplasm"/>
    <property type="evidence" value="ECO:0007669"/>
    <property type="project" value="UniProtKB-SubCell"/>
</dbReference>
<dbReference type="PROSITE" id="PS50975">
    <property type="entry name" value="ATP_GRASP"/>
    <property type="match status" value="1"/>
</dbReference>
<evidence type="ECO:0000256" key="6">
    <source>
        <dbReference type="PIRSR" id="PIRSR039102-3"/>
    </source>
</evidence>
<feature type="active site" evidence="5">
    <location>
        <position position="159"/>
    </location>
</feature>
<evidence type="ECO:0000256" key="5">
    <source>
        <dbReference type="PIRSR" id="PIRSR039102-1"/>
    </source>
</evidence>
<dbReference type="Gene3D" id="3.30.1490.20">
    <property type="entry name" value="ATP-grasp fold, A domain"/>
    <property type="match status" value="1"/>
</dbReference>
<keyword evidence="4" id="KW-0573">Peptidoglycan synthesis</keyword>
<evidence type="ECO:0000313" key="9">
    <source>
        <dbReference type="EMBL" id="AWI07983.1"/>
    </source>
</evidence>
<feature type="active site" evidence="5">
    <location>
        <position position="29"/>
    </location>
</feature>
<feature type="active site" evidence="5">
    <location>
        <position position="288"/>
    </location>
</feature>
<evidence type="ECO:0000256" key="7">
    <source>
        <dbReference type="PROSITE-ProRule" id="PRU00409"/>
    </source>
</evidence>
<comment type="function">
    <text evidence="4">Cell wall formation.</text>
</comment>
<comment type="pathway">
    <text evidence="4">Cell wall biogenesis; peptidoglycan biosynthesis.</text>
</comment>
<dbReference type="SUPFAM" id="SSF56059">
    <property type="entry name" value="Glutathione synthetase ATP-binding domain-like"/>
    <property type="match status" value="1"/>
</dbReference>
<dbReference type="NCBIfam" id="TIGR01205">
    <property type="entry name" value="D_ala_D_alaTIGR"/>
    <property type="match status" value="1"/>
</dbReference>
<evidence type="ECO:0000256" key="1">
    <source>
        <dbReference type="ARBA" id="ARBA00010871"/>
    </source>
</evidence>
<keyword evidence="7" id="KW-0547">Nucleotide-binding</keyword>
<dbReference type="InterPro" id="IPR011761">
    <property type="entry name" value="ATP-grasp"/>
</dbReference>
<gene>
    <name evidence="4" type="primary">ddl</name>
    <name evidence="9" type="ORF">CKA38_00750</name>
</gene>
<dbReference type="Proteomes" id="UP000244896">
    <property type="component" value="Chromosome"/>
</dbReference>
<dbReference type="InterPro" id="IPR013815">
    <property type="entry name" value="ATP_grasp_subdomain_1"/>
</dbReference>
<dbReference type="InterPro" id="IPR011095">
    <property type="entry name" value="Dala_Dala_lig_C"/>
</dbReference>
<comment type="cofactor">
    <cofactor evidence="6">
        <name>Mg(2+)</name>
        <dbReference type="ChEBI" id="CHEBI:18420"/>
    </cofactor>
    <cofactor evidence="6">
        <name>Mn(2+)</name>
        <dbReference type="ChEBI" id="CHEBI:29035"/>
    </cofactor>
    <text evidence="6">Binds 2 magnesium or manganese ions per subunit.</text>
</comment>
<proteinExistence type="inferred from homology"/>
<sequence length="320" mass="34093">MNTSALQPTPPASARPPIIAILAGGTSSEREVSLNSGEACAAALAKHFPVEHIIIDRNALPAAISPARHVVFSTLHGTFGEDGGMQRLLEEAGIHYAGCDAASSAFTMDKTRTKRAAAARGVRTIAGLTFSARHNKPSATQIIAQLGPDLVLKPNDEGSSVGLHIIENRAQLDTALDTARDGDWLVERRIHGRELAVGVLNGRAMGIVEIRPKSGIYDYESKYTAGKTDYLAPAPFDDATAAVIRRNAEVAFEACGCRDFARIDFFFTPENEILLIEINTLPGMTATSLLPKSAACAGLDFENLLREMVAPAIARHNAAP</sequence>
<feature type="binding site" evidence="6">
    <location>
        <position position="277"/>
    </location>
    <ligand>
        <name>Mg(2+)</name>
        <dbReference type="ChEBI" id="CHEBI:18420"/>
        <label>2</label>
    </ligand>
</feature>
<keyword evidence="4" id="KW-0963">Cytoplasm</keyword>
<dbReference type="UniPathway" id="UPA00219"/>
<name>A0A2U8DZE3_9BACT</name>
<dbReference type="Pfam" id="PF07478">
    <property type="entry name" value="Dala_Dala_lig_C"/>
    <property type="match status" value="1"/>
</dbReference>
<dbReference type="InterPro" id="IPR005905">
    <property type="entry name" value="D_ala_D_ala"/>
</dbReference>
<organism evidence="9 10">
    <name type="scientific">Ereboglobus luteus</name>
    <dbReference type="NCBI Taxonomy" id="1796921"/>
    <lineage>
        <taxon>Bacteria</taxon>
        <taxon>Pseudomonadati</taxon>
        <taxon>Verrucomicrobiota</taxon>
        <taxon>Opitutia</taxon>
        <taxon>Opitutales</taxon>
        <taxon>Opitutaceae</taxon>
        <taxon>Ereboglobus</taxon>
    </lineage>
</organism>
<feature type="binding site" evidence="6">
    <location>
        <position position="264"/>
    </location>
    <ligand>
        <name>Mg(2+)</name>
        <dbReference type="ChEBI" id="CHEBI:18420"/>
        <label>1</label>
    </ligand>
</feature>
<reference evidence="9 10" key="1">
    <citation type="journal article" date="2018" name="Syst. Appl. Microbiol.">
        <title>Ereboglobus luteus gen. nov. sp. nov. from cockroach guts, and new insights into the oxygen relationship of the genera Opitutus and Didymococcus (Verrucomicrobia: Opitutaceae).</title>
        <authorList>
            <person name="Tegtmeier D."/>
            <person name="Belitz A."/>
            <person name="Radek R."/>
            <person name="Heimerl T."/>
            <person name="Brune A."/>
        </authorList>
    </citation>
    <scope>NUCLEOTIDE SEQUENCE [LARGE SCALE GENOMIC DNA]</scope>
    <source>
        <strain evidence="9 10">Ho45</strain>
    </source>
</reference>
<dbReference type="RefSeq" id="WP_108823791.1">
    <property type="nucleotide sequence ID" value="NZ_CP023004.1"/>
</dbReference>
<feature type="domain" description="ATP-grasp" evidence="8">
    <location>
        <begin position="114"/>
        <end position="310"/>
    </location>
</feature>
<dbReference type="EC" id="6.3.2.4" evidence="4"/>
<dbReference type="HAMAP" id="MF_00047">
    <property type="entry name" value="Dala_Dala_lig"/>
    <property type="match status" value="1"/>
</dbReference>
<keyword evidence="6" id="KW-0479">Metal-binding</keyword>
<keyword evidence="4" id="KW-0133">Cell shape</keyword>
<comment type="subcellular location">
    <subcellularLocation>
        <location evidence="4">Cytoplasm</location>
    </subcellularLocation>
</comment>
<dbReference type="Gene3D" id="3.30.470.20">
    <property type="entry name" value="ATP-grasp fold, B domain"/>
    <property type="match status" value="1"/>
</dbReference>
<keyword evidence="3 4" id="KW-0961">Cell wall biogenesis/degradation</keyword>
<dbReference type="InterPro" id="IPR016185">
    <property type="entry name" value="PreATP-grasp_dom_sf"/>
</dbReference>
<feature type="binding site" evidence="6">
    <location>
        <position position="279"/>
    </location>
    <ligand>
        <name>Mg(2+)</name>
        <dbReference type="ChEBI" id="CHEBI:18420"/>
        <label>2</label>
    </ligand>
</feature>
<evidence type="ECO:0000256" key="4">
    <source>
        <dbReference type="HAMAP-Rule" id="MF_00047"/>
    </source>
</evidence>
<feature type="binding site" evidence="6">
    <location>
        <position position="277"/>
    </location>
    <ligand>
        <name>Mg(2+)</name>
        <dbReference type="ChEBI" id="CHEBI:18420"/>
        <label>1</label>
    </ligand>
</feature>
<protein>
    <recommendedName>
        <fullName evidence="4">D-alanine--D-alanine ligase</fullName>
        <ecNumber evidence="4">6.3.2.4</ecNumber>
    </recommendedName>
    <alternativeName>
        <fullName evidence="4">D-Ala-D-Ala ligase</fullName>
    </alternativeName>
    <alternativeName>
        <fullName evidence="4">D-alanylalanine synthetase</fullName>
    </alternativeName>
</protein>
<evidence type="ECO:0000256" key="2">
    <source>
        <dbReference type="ARBA" id="ARBA00022598"/>
    </source>
</evidence>
<dbReference type="NCBIfam" id="NF002378">
    <property type="entry name" value="PRK01372.1"/>
    <property type="match status" value="1"/>
</dbReference>
<dbReference type="Gene3D" id="3.40.50.20">
    <property type="match status" value="1"/>
</dbReference>
<dbReference type="GO" id="GO:0071555">
    <property type="term" value="P:cell wall organization"/>
    <property type="evidence" value="ECO:0007669"/>
    <property type="project" value="UniProtKB-KW"/>
</dbReference>
<comment type="similarity">
    <text evidence="1 4">Belongs to the D-alanine--D-alanine ligase family.</text>
</comment>
<keyword evidence="6" id="KW-0464">Manganese</keyword>
<dbReference type="GO" id="GO:0005524">
    <property type="term" value="F:ATP binding"/>
    <property type="evidence" value="ECO:0007669"/>
    <property type="project" value="UniProtKB-UniRule"/>
</dbReference>
<keyword evidence="7" id="KW-0067">ATP-binding</keyword>
<evidence type="ECO:0000259" key="8">
    <source>
        <dbReference type="PROSITE" id="PS50975"/>
    </source>
</evidence>
<dbReference type="PANTHER" id="PTHR23132">
    <property type="entry name" value="D-ALANINE--D-ALANINE LIGASE"/>
    <property type="match status" value="1"/>
</dbReference>
<dbReference type="EMBL" id="CP023004">
    <property type="protein sequence ID" value="AWI07983.1"/>
    <property type="molecule type" value="Genomic_DNA"/>
</dbReference>
<evidence type="ECO:0000313" key="10">
    <source>
        <dbReference type="Proteomes" id="UP000244896"/>
    </source>
</evidence>